<dbReference type="Pfam" id="PF04030">
    <property type="entry name" value="ALO"/>
    <property type="match status" value="1"/>
</dbReference>
<dbReference type="EMBL" id="JAHKNI010000003">
    <property type="protein sequence ID" value="MBU3062312.1"/>
    <property type="molecule type" value="Genomic_DNA"/>
</dbReference>
<dbReference type="PANTHER" id="PTHR43762:SF1">
    <property type="entry name" value="D-ARABINONO-1,4-LACTONE OXIDASE"/>
    <property type="match status" value="1"/>
</dbReference>
<name>A0ABS6AWA7_9NOCA</name>
<keyword evidence="1" id="KW-0560">Oxidoreductase</keyword>
<dbReference type="Proteomes" id="UP000733379">
    <property type="component" value="Unassembled WGS sequence"/>
</dbReference>
<proteinExistence type="predicted"/>
<dbReference type="PANTHER" id="PTHR43762">
    <property type="entry name" value="L-GULONOLACTONE OXIDASE"/>
    <property type="match status" value="1"/>
</dbReference>
<dbReference type="Gene3D" id="3.30.70.2520">
    <property type="match status" value="1"/>
</dbReference>
<sequence length="74" mass="8873">MHQFERMAWEPYFRAVEQILRGVGGRPHWGERHFRSAADLAPEYPDWDRFAAVRDRLDPGRRFTNAYVARVLRD</sequence>
<keyword evidence="4" id="KW-1185">Reference proteome</keyword>
<dbReference type="InterPro" id="IPR016171">
    <property type="entry name" value="Vanillyl_alc_oxidase_C-sub2"/>
</dbReference>
<dbReference type="InterPro" id="IPR007173">
    <property type="entry name" value="ALO_C"/>
</dbReference>
<evidence type="ECO:0000313" key="3">
    <source>
        <dbReference type="EMBL" id="MBU3062312.1"/>
    </source>
</evidence>
<feature type="domain" description="D-arabinono-1,4-lactone oxidase C-terminal" evidence="2">
    <location>
        <begin position="2"/>
        <end position="71"/>
    </location>
</feature>
<dbReference type="InterPro" id="IPR010031">
    <property type="entry name" value="FAD_lactone_oxidase-like"/>
</dbReference>
<gene>
    <name evidence="3" type="ORF">KO481_12335</name>
</gene>
<evidence type="ECO:0000313" key="4">
    <source>
        <dbReference type="Proteomes" id="UP000733379"/>
    </source>
</evidence>
<dbReference type="Gene3D" id="1.10.45.10">
    <property type="entry name" value="Vanillyl-alcohol Oxidase, Chain A, domain 4"/>
    <property type="match status" value="1"/>
</dbReference>
<evidence type="ECO:0000256" key="1">
    <source>
        <dbReference type="ARBA" id="ARBA00023002"/>
    </source>
</evidence>
<organism evidence="3 4">
    <name type="scientific">Nocardia albiluteola</name>
    <dbReference type="NCBI Taxonomy" id="2842303"/>
    <lineage>
        <taxon>Bacteria</taxon>
        <taxon>Bacillati</taxon>
        <taxon>Actinomycetota</taxon>
        <taxon>Actinomycetes</taxon>
        <taxon>Mycobacteriales</taxon>
        <taxon>Nocardiaceae</taxon>
        <taxon>Nocardia</taxon>
    </lineage>
</organism>
<reference evidence="3 4" key="1">
    <citation type="submission" date="2021-06" db="EMBL/GenBank/DDBJ databases">
        <title>Actinomycetes sequencing.</title>
        <authorList>
            <person name="Shan Q."/>
        </authorList>
    </citation>
    <scope>NUCLEOTIDE SEQUENCE [LARGE SCALE GENOMIC DNA]</scope>
    <source>
        <strain evidence="3 4">NEAU-G5</strain>
    </source>
</reference>
<protein>
    <recommendedName>
        <fullName evidence="2">D-arabinono-1,4-lactone oxidase C-terminal domain-containing protein</fullName>
    </recommendedName>
</protein>
<accession>A0ABS6AWA7</accession>
<comment type="caution">
    <text evidence="3">The sequence shown here is derived from an EMBL/GenBank/DDBJ whole genome shotgun (WGS) entry which is preliminary data.</text>
</comment>
<evidence type="ECO:0000259" key="2">
    <source>
        <dbReference type="Pfam" id="PF04030"/>
    </source>
</evidence>